<dbReference type="EMBL" id="JARJBC010000007">
    <property type="protein sequence ID" value="MDF3290311.1"/>
    <property type="molecule type" value="Genomic_DNA"/>
</dbReference>
<dbReference type="Pfam" id="PF01841">
    <property type="entry name" value="Transglut_core"/>
    <property type="match status" value="1"/>
</dbReference>
<evidence type="ECO:0000259" key="1">
    <source>
        <dbReference type="SMART" id="SM00460"/>
    </source>
</evidence>
<keyword evidence="3" id="KW-1185">Reference proteome</keyword>
<protein>
    <submittedName>
        <fullName evidence="2">Transglutaminase domain-containing protein</fullName>
    </submittedName>
</protein>
<evidence type="ECO:0000313" key="3">
    <source>
        <dbReference type="Proteomes" id="UP001216579"/>
    </source>
</evidence>
<dbReference type="InterPro" id="IPR002931">
    <property type="entry name" value="Transglutaminase-like"/>
</dbReference>
<name>A0ABT5ZKF1_9ACTN</name>
<dbReference type="SUPFAM" id="SSF54001">
    <property type="entry name" value="Cysteine proteinases"/>
    <property type="match status" value="1"/>
</dbReference>
<dbReference type="SMART" id="SM00460">
    <property type="entry name" value="TGc"/>
    <property type="match status" value="1"/>
</dbReference>
<gene>
    <name evidence="2" type="ORF">P3G67_13860</name>
</gene>
<dbReference type="Proteomes" id="UP001216579">
    <property type="component" value="Unassembled WGS sequence"/>
</dbReference>
<dbReference type="RefSeq" id="WP_276093870.1">
    <property type="nucleotide sequence ID" value="NZ_JARJBC010000007.1"/>
</dbReference>
<sequence>MQMGADAGVLLEKLLRIPDSEREFTVTPEGALADYQVPEELLDLLRANGLPAQPGADCWLYDLADMLNVALHLDIGSRHRKVLGWWIRALERPCGEVVHYRMDYLPGCPLPEHAGSCHYSLLDRDGRRIKVTCEPQSRKPLHSLSFQLSQRWPTLPAPLRRLVDEVADIRFVRLHEPLRWDTDFIRVSGIGDCCGVAKLMVEEALDRGIPARMSSGRALTPPFSTGHFWAEFLIAGQWVPLDPVLIDALIEWGVCAPTHWNRHNSLGGILARFGEYRQPLALHNGVEIEPRLAYRNSV</sequence>
<dbReference type="Gene3D" id="3.10.620.30">
    <property type="match status" value="1"/>
</dbReference>
<proteinExistence type="predicted"/>
<feature type="domain" description="Transglutaminase-like" evidence="1">
    <location>
        <begin position="185"/>
        <end position="245"/>
    </location>
</feature>
<accession>A0ABT5ZKF1</accession>
<organism evidence="2 3">
    <name type="scientific">Streptomyces silvisoli</name>
    <dbReference type="NCBI Taxonomy" id="3034235"/>
    <lineage>
        <taxon>Bacteria</taxon>
        <taxon>Bacillati</taxon>
        <taxon>Actinomycetota</taxon>
        <taxon>Actinomycetes</taxon>
        <taxon>Kitasatosporales</taxon>
        <taxon>Streptomycetaceae</taxon>
        <taxon>Streptomyces</taxon>
    </lineage>
</organism>
<reference evidence="2 3" key="1">
    <citation type="submission" date="2023-03" db="EMBL/GenBank/DDBJ databases">
        <title>Draft genome sequence of Streptomyces sp. RB6PN23 isolated from peat swamp forest in Thailand.</title>
        <authorList>
            <person name="Klaysubun C."/>
            <person name="Duangmal K."/>
        </authorList>
    </citation>
    <scope>NUCLEOTIDE SEQUENCE [LARGE SCALE GENOMIC DNA]</scope>
    <source>
        <strain evidence="2 3">RB6PN23</strain>
    </source>
</reference>
<evidence type="ECO:0000313" key="2">
    <source>
        <dbReference type="EMBL" id="MDF3290311.1"/>
    </source>
</evidence>
<comment type="caution">
    <text evidence="2">The sequence shown here is derived from an EMBL/GenBank/DDBJ whole genome shotgun (WGS) entry which is preliminary data.</text>
</comment>
<dbReference type="InterPro" id="IPR038765">
    <property type="entry name" value="Papain-like_cys_pep_sf"/>
</dbReference>